<keyword evidence="6" id="KW-1185">Reference proteome</keyword>
<organism evidence="5 6">
    <name type="scientific">Rhodovibrio salinarum</name>
    <dbReference type="NCBI Taxonomy" id="1087"/>
    <lineage>
        <taxon>Bacteria</taxon>
        <taxon>Pseudomonadati</taxon>
        <taxon>Pseudomonadota</taxon>
        <taxon>Alphaproteobacteria</taxon>
        <taxon>Rhodospirillales</taxon>
        <taxon>Rhodovibrionaceae</taxon>
        <taxon>Rhodovibrio</taxon>
    </lineage>
</organism>
<keyword evidence="3" id="KW-0862">Zinc</keyword>
<dbReference type="GO" id="GO:0005509">
    <property type="term" value="F:calcium ion binding"/>
    <property type="evidence" value="ECO:0007669"/>
    <property type="project" value="TreeGrafter"/>
</dbReference>
<dbReference type="PRINTS" id="PR01790">
    <property type="entry name" value="SMP30FAMILY"/>
</dbReference>
<feature type="active site" description="Proton donor/acceptor" evidence="2">
    <location>
        <position position="197"/>
    </location>
</feature>
<comment type="cofactor">
    <cofactor evidence="3">
        <name>Zn(2+)</name>
        <dbReference type="ChEBI" id="CHEBI:29105"/>
    </cofactor>
    <text evidence="3">Binds 1 divalent metal cation per subunit.</text>
</comment>
<dbReference type="PANTHER" id="PTHR10907">
    <property type="entry name" value="REGUCALCIN"/>
    <property type="match status" value="1"/>
</dbReference>
<protein>
    <recommendedName>
        <fullName evidence="4">SMP-30/Gluconolactonase/LRE-like region domain-containing protein</fullName>
    </recommendedName>
</protein>
<feature type="binding site" evidence="3">
    <location>
        <position position="197"/>
    </location>
    <ligand>
        <name>a divalent metal cation</name>
        <dbReference type="ChEBI" id="CHEBI:60240"/>
    </ligand>
</feature>
<evidence type="ECO:0000256" key="1">
    <source>
        <dbReference type="ARBA" id="ARBA00008853"/>
    </source>
</evidence>
<dbReference type="Gene3D" id="2.120.10.30">
    <property type="entry name" value="TolB, C-terminal domain"/>
    <property type="match status" value="1"/>
</dbReference>
<name>A0A934V0G4_9PROT</name>
<dbReference type="Pfam" id="PF08450">
    <property type="entry name" value="SGL"/>
    <property type="match status" value="1"/>
</dbReference>
<gene>
    <name evidence="5" type="ORF">CKO21_08950</name>
</gene>
<accession>A0A934V0G4</accession>
<feature type="binding site" evidence="3">
    <location>
        <position position="101"/>
    </location>
    <ligand>
        <name>substrate</name>
    </ligand>
</feature>
<dbReference type="GO" id="GO:0019853">
    <property type="term" value="P:L-ascorbic acid biosynthetic process"/>
    <property type="evidence" value="ECO:0007669"/>
    <property type="project" value="TreeGrafter"/>
</dbReference>
<feature type="binding site" evidence="3">
    <location>
        <position position="16"/>
    </location>
    <ligand>
        <name>a divalent metal cation</name>
        <dbReference type="ChEBI" id="CHEBI:60240"/>
    </ligand>
</feature>
<feature type="binding site" evidence="3">
    <location>
        <position position="147"/>
    </location>
    <ligand>
        <name>a divalent metal cation</name>
        <dbReference type="ChEBI" id="CHEBI:60240"/>
    </ligand>
</feature>
<evidence type="ECO:0000313" key="5">
    <source>
        <dbReference type="EMBL" id="MBK1697375.1"/>
    </source>
</evidence>
<comment type="similarity">
    <text evidence="1">Belongs to the SMP-30/CGR1 family.</text>
</comment>
<reference evidence="5" key="2">
    <citation type="journal article" date="2020" name="Microorganisms">
        <title>Osmotic Adaptation and Compatible Solute Biosynthesis of Phototrophic Bacteria as Revealed from Genome Analyses.</title>
        <authorList>
            <person name="Imhoff J.F."/>
            <person name="Rahn T."/>
            <person name="Kunzel S."/>
            <person name="Keller A."/>
            <person name="Neulinger S.C."/>
        </authorList>
    </citation>
    <scope>NUCLEOTIDE SEQUENCE</scope>
    <source>
        <strain evidence="5">DSM 9154</strain>
    </source>
</reference>
<dbReference type="RefSeq" id="WP_027287891.1">
    <property type="nucleotide sequence ID" value="NZ_NRRE01000023.1"/>
</dbReference>
<dbReference type="Proteomes" id="UP000778970">
    <property type="component" value="Unassembled WGS sequence"/>
</dbReference>
<keyword evidence="3" id="KW-0479">Metal-binding</keyword>
<evidence type="ECO:0000313" key="6">
    <source>
        <dbReference type="Proteomes" id="UP000778970"/>
    </source>
</evidence>
<feature type="domain" description="SMP-30/Gluconolactonase/LRE-like region" evidence="4">
    <location>
        <begin position="14"/>
        <end position="255"/>
    </location>
</feature>
<dbReference type="AlphaFoldDB" id="A0A934V0G4"/>
<dbReference type="InterPro" id="IPR005511">
    <property type="entry name" value="SMP-30"/>
</dbReference>
<evidence type="ECO:0000256" key="2">
    <source>
        <dbReference type="PIRSR" id="PIRSR605511-1"/>
    </source>
</evidence>
<feature type="binding site" evidence="3">
    <location>
        <position position="99"/>
    </location>
    <ligand>
        <name>substrate</name>
    </ligand>
</feature>
<proteinExistence type="inferred from homology"/>
<dbReference type="InterPro" id="IPR013658">
    <property type="entry name" value="SGL"/>
</dbReference>
<dbReference type="SUPFAM" id="SSF63829">
    <property type="entry name" value="Calcium-dependent phosphotriesterase"/>
    <property type="match status" value="1"/>
</dbReference>
<dbReference type="GO" id="GO:0004341">
    <property type="term" value="F:gluconolactonase activity"/>
    <property type="evidence" value="ECO:0007669"/>
    <property type="project" value="TreeGrafter"/>
</dbReference>
<evidence type="ECO:0000259" key="4">
    <source>
        <dbReference type="Pfam" id="PF08450"/>
    </source>
</evidence>
<sequence length="290" mass="31510">MAQVRSVADVHNTLGEGPVWDVREQALYWVDIKAQLLQRLIPQTGAVQRWQLPEQIGCAALRETGGAILALQSGFALFDFTDATLNWIAHPEPDRPDNRMNDGKCDRQGRFWAGTMDDAERQSSGALYRIDPDLSVHSMETGIGIPNALAWSPDSCTMYFADTAARTIYAYDHAPATGAIVNRRVFTSPPDQAGNPDGATVDAEGCLWCAQWDGWRVLRYTPDGTVERALDLPVQRPTSCAFGGPDLKTLFITTASVGLAPDALAEQPLAGNLLAVDLDVAGLPERRFAG</sequence>
<dbReference type="PANTHER" id="PTHR10907:SF47">
    <property type="entry name" value="REGUCALCIN"/>
    <property type="match status" value="1"/>
</dbReference>
<evidence type="ECO:0000256" key="3">
    <source>
        <dbReference type="PIRSR" id="PIRSR605511-2"/>
    </source>
</evidence>
<dbReference type="EMBL" id="NRRE01000023">
    <property type="protein sequence ID" value="MBK1697375.1"/>
    <property type="molecule type" value="Genomic_DNA"/>
</dbReference>
<reference evidence="5" key="1">
    <citation type="submission" date="2017-08" db="EMBL/GenBank/DDBJ databases">
        <authorList>
            <person name="Imhoff J.F."/>
            <person name="Rahn T."/>
            <person name="Kuenzel S."/>
            <person name="Neulinger S.C."/>
        </authorList>
    </citation>
    <scope>NUCLEOTIDE SEQUENCE</scope>
    <source>
        <strain evidence="5">DSM 9154</strain>
    </source>
</reference>
<comment type="caution">
    <text evidence="5">The sequence shown here is derived from an EMBL/GenBank/DDBJ whole genome shotgun (WGS) entry which is preliminary data.</text>
</comment>
<dbReference type="InterPro" id="IPR011042">
    <property type="entry name" value="6-blade_b-propeller_TolB-like"/>
</dbReference>